<gene>
    <name evidence="6" type="ORF">M0R45_004104</name>
</gene>
<dbReference type="Pfam" id="PF03101">
    <property type="entry name" value="FAR1"/>
    <property type="match status" value="1"/>
</dbReference>
<dbReference type="PANTHER" id="PTHR47718:SF17">
    <property type="entry name" value="PROTEIN FAR1-RELATED SEQUENCE 5-LIKE"/>
    <property type="match status" value="1"/>
</dbReference>
<dbReference type="Proteomes" id="UP001457282">
    <property type="component" value="Unassembled WGS sequence"/>
</dbReference>
<proteinExistence type="predicted"/>
<comment type="caution">
    <text evidence="6">The sequence shown here is derived from an EMBL/GenBank/DDBJ whole genome shotgun (WGS) entry which is preliminary data.</text>
</comment>
<dbReference type="SMART" id="SM00575">
    <property type="entry name" value="ZnF_PMZ"/>
    <property type="match status" value="1"/>
</dbReference>
<keyword evidence="1" id="KW-0479">Metal-binding</keyword>
<feature type="domain" description="SWIM-type" evidence="5">
    <location>
        <begin position="528"/>
        <end position="564"/>
    </location>
</feature>
<evidence type="ECO:0000256" key="4">
    <source>
        <dbReference type="PROSITE-ProRule" id="PRU00325"/>
    </source>
</evidence>
<dbReference type="InterPro" id="IPR006564">
    <property type="entry name" value="Znf_PMZ"/>
</dbReference>
<protein>
    <recommendedName>
        <fullName evidence="5">SWIM-type domain-containing protein</fullName>
    </recommendedName>
</protein>
<sequence length="657" mass="75641">MDCDWQRNILEKGDKEQIFGESDELKVGMEVSNETEAYELYNTYAFKKGFSIRKGTVRRDAQNNVRQRDYFCSKEGFPLDEEIGEVKKVRRLDTRTGCKAMIRFTVDDGIWKITLFNPVHNHEFAKPEERQFLRSSRHIPSVRAAIIGSKVDVSIRPTKSHSYLEKEIGSAGNAGFGFTDQSGHNCLQRMKEEMIEGADGQNLLNYLKHQQLEDSNFFYSVQVDQYNRITNFFWRDSRSKLDYDCFGDVVLFDTTFRTKKYNLICAPFVGVDHHWKNVLFGCAFLLDESTDSFSWLFETFLESMGSKQPKTIFTDEDNAMANAIETMLPGTHHRLCTWNISKNAAQYLASHLANAEFKEHFNKCFHDCITEAEFEATWDDMVKKFNLENNSWLKKLYLLREKWCPAFSSDTFTANIGSDLRGENINTTFHQISTKTMDLIGLAHHYEKKTKVLRLAESEEDFRCKNGMPRLKVNTGIFKHAATEYTIKMYSFFENELLSTFGVRMMEVSNDGNHYVYEAIEEGHQRVYIIQYNSTTSMICCSCKLFESMGLLCRHALKVLDLKNFTSIPAQYIVKRWTRGAKKQNVMGGGLCEESTKRAKSAQSLRLSELMHEGNNVFSIGSLCDSGTRIVKEKLVEAMKLLESDEDTTSMLGTSNK</sequence>
<organism evidence="6 7">
    <name type="scientific">Rubus argutus</name>
    <name type="common">Southern blackberry</name>
    <dbReference type="NCBI Taxonomy" id="59490"/>
    <lineage>
        <taxon>Eukaryota</taxon>
        <taxon>Viridiplantae</taxon>
        <taxon>Streptophyta</taxon>
        <taxon>Embryophyta</taxon>
        <taxon>Tracheophyta</taxon>
        <taxon>Spermatophyta</taxon>
        <taxon>Magnoliopsida</taxon>
        <taxon>eudicotyledons</taxon>
        <taxon>Gunneridae</taxon>
        <taxon>Pentapetalae</taxon>
        <taxon>rosids</taxon>
        <taxon>fabids</taxon>
        <taxon>Rosales</taxon>
        <taxon>Rosaceae</taxon>
        <taxon>Rosoideae</taxon>
        <taxon>Rosoideae incertae sedis</taxon>
        <taxon>Rubus</taxon>
    </lineage>
</organism>
<evidence type="ECO:0000256" key="3">
    <source>
        <dbReference type="ARBA" id="ARBA00022833"/>
    </source>
</evidence>
<dbReference type="InterPro" id="IPR007527">
    <property type="entry name" value="Znf_SWIM"/>
</dbReference>
<evidence type="ECO:0000256" key="2">
    <source>
        <dbReference type="ARBA" id="ARBA00022771"/>
    </source>
</evidence>
<dbReference type="Pfam" id="PF10551">
    <property type="entry name" value="MULE"/>
    <property type="match status" value="1"/>
</dbReference>
<dbReference type="PROSITE" id="PS50966">
    <property type="entry name" value="ZF_SWIM"/>
    <property type="match status" value="1"/>
</dbReference>
<accession>A0AAW1YIT1</accession>
<name>A0AAW1YIT1_RUBAR</name>
<evidence type="ECO:0000259" key="5">
    <source>
        <dbReference type="PROSITE" id="PS50966"/>
    </source>
</evidence>
<dbReference type="AlphaFoldDB" id="A0AAW1YIT1"/>
<dbReference type="Pfam" id="PF04434">
    <property type="entry name" value="SWIM"/>
    <property type="match status" value="1"/>
</dbReference>
<dbReference type="EMBL" id="JBEDUW010000001">
    <property type="protein sequence ID" value="KAK9948533.1"/>
    <property type="molecule type" value="Genomic_DNA"/>
</dbReference>
<evidence type="ECO:0000313" key="7">
    <source>
        <dbReference type="Proteomes" id="UP001457282"/>
    </source>
</evidence>
<reference evidence="6 7" key="1">
    <citation type="journal article" date="2023" name="G3 (Bethesda)">
        <title>A chromosome-length genome assembly and annotation of blackberry (Rubus argutus, cv. 'Hillquist').</title>
        <authorList>
            <person name="Bruna T."/>
            <person name="Aryal R."/>
            <person name="Dudchenko O."/>
            <person name="Sargent D.J."/>
            <person name="Mead D."/>
            <person name="Buti M."/>
            <person name="Cavallini A."/>
            <person name="Hytonen T."/>
            <person name="Andres J."/>
            <person name="Pham M."/>
            <person name="Weisz D."/>
            <person name="Mascagni F."/>
            <person name="Usai G."/>
            <person name="Natali L."/>
            <person name="Bassil N."/>
            <person name="Fernandez G.E."/>
            <person name="Lomsadze A."/>
            <person name="Armour M."/>
            <person name="Olukolu B."/>
            <person name="Poorten T."/>
            <person name="Britton C."/>
            <person name="Davik J."/>
            <person name="Ashrafi H."/>
            <person name="Aiden E.L."/>
            <person name="Borodovsky M."/>
            <person name="Worthington M."/>
        </authorList>
    </citation>
    <scope>NUCLEOTIDE SEQUENCE [LARGE SCALE GENOMIC DNA]</scope>
    <source>
        <strain evidence="6">PI 553951</strain>
    </source>
</reference>
<dbReference type="GO" id="GO:0008270">
    <property type="term" value="F:zinc ion binding"/>
    <property type="evidence" value="ECO:0007669"/>
    <property type="project" value="UniProtKB-KW"/>
</dbReference>
<dbReference type="PANTHER" id="PTHR47718">
    <property type="entry name" value="OS01G0519700 PROTEIN"/>
    <property type="match status" value="1"/>
</dbReference>
<dbReference type="InterPro" id="IPR018289">
    <property type="entry name" value="MULE_transposase_dom"/>
</dbReference>
<dbReference type="InterPro" id="IPR004330">
    <property type="entry name" value="FAR1_DNA_bnd_dom"/>
</dbReference>
<keyword evidence="2 4" id="KW-0863">Zinc-finger</keyword>
<keyword evidence="3" id="KW-0862">Zinc</keyword>
<keyword evidence="7" id="KW-1185">Reference proteome</keyword>
<evidence type="ECO:0000313" key="6">
    <source>
        <dbReference type="EMBL" id="KAK9948533.1"/>
    </source>
</evidence>
<evidence type="ECO:0000256" key="1">
    <source>
        <dbReference type="ARBA" id="ARBA00022723"/>
    </source>
</evidence>